<dbReference type="InterPro" id="IPR036390">
    <property type="entry name" value="WH_DNA-bd_sf"/>
</dbReference>
<dbReference type="Proteomes" id="UP000254326">
    <property type="component" value="Unassembled WGS sequence"/>
</dbReference>
<evidence type="ECO:0000259" key="5">
    <source>
        <dbReference type="PROSITE" id="PS50931"/>
    </source>
</evidence>
<dbReference type="Gene3D" id="3.40.190.290">
    <property type="match status" value="1"/>
</dbReference>
<dbReference type="InterPro" id="IPR000847">
    <property type="entry name" value="LysR_HTH_N"/>
</dbReference>
<dbReference type="PANTHER" id="PTHR30419">
    <property type="entry name" value="HTH-TYPE TRANSCRIPTIONAL REGULATOR YBHD"/>
    <property type="match status" value="1"/>
</dbReference>
<dbReference type="SUPFAM" id="SSF46785">
    <property type="entry name" value="Winged helix' DNA-binding domain"/>
    <property type="match status" value="1"/>
</dbReference>
<proteinExistence type="inferred from homology"/>
<evidence type="ECO:0000256" key="1">
    <source>
        <dbReference type="ARBA" id="ARBA00009437"/>
    </source>
</evidence>
<dbReference type="GO" id="GO:0005829">
    <property type="term" value="C:cytosol"/>
    <property type="evidence" value="ECO:0007669"/>
    <property type="project" value="TreeGrafter"/>
</dbReference>
<evidence type="ECO:0000256" key="3">
    <source>
        <dbReference type="ARBA" id="ARBA00023125"/>
    </source>
</evidence>
<comment type="similarity">
    <text evidence="1">Belongs to the LysR transcriptional regulatory family.</text>
</comment>
<dbReference type="GO" id="GO:0003677">
    <property type="term" value="F:DNA binding"/>
    <property type="evidence" value="ECO:0007669"/>
    <property type="project" value="UniProtKB-KW"/>
</dbReference>
<dbReference type="Pfam" id="PF00126">
    <property type="entry name" value="HTH_1"/>
    <property type="match status" value="1"/>
</dbReference>
<name>A0A370U4U6_9GAMM</name>
<organism evidence="6 7">
    <name type="scientific">Marinomonas piezotolerans</name>
    <dbReference type="NCBI Taxonomy" id="2213058"/>
    <lineage>
        <taxon>Bacteria</taxon>
        <taxon>Pseudomonadati</taxon>
        <taxon>Pseudomonadota</taxon>
        <taxon>Gammaproteobacteria</taxon>
        <taxon>Oceanospirillales</taxon>
        <taxon>Oceanospirillaceae</taxon>
        <taxon>Marinomonas</taxon>
    </lineage>
</organism>
<dbReference type="RefSeq" id="WP_115469464.1">
    <property type="nucleotide sequence ID" value="NZ_QKRA01000014.1"/>
</dbReference>
<dbReference type="InterPro" id="IPR005119">
    <property type="entry name" value="LysR_subst-bd"/>
</dbReference>
<dbReference type="InterPro" id="IPR036388">
    <property type="entry name" value="WH-like_DNA-bd_sf"/>
</dbReference>
<reference evidence="6 7" key="1">
    <citation type="submission" date="2018-06" db="EMBL/GenBank/DDBJ databases">
        <title>Marinomonas sp. YLB-05 draft genome sequence.</title>
        <authorList>
            <person name="Yu L."/>
            <person name="Tang X."/>
        </authorList>
    </citation>
    <scope>NUCLEOTIDE SEQUENCE [LARGE SCALE GENOMIC DNA]</scope>
    <source>
        <strain evidence="6 7">YLB-05</strain>
    </source>
</reference>
<dbReference type="AlphaFoldDB" id="A0A370U4U6"/>
<dbReference type="PROSITE" id="PS50931">
    <property type="entry name" value="HTH_LYSR"/>
    <property type="match status" value="1"/>
</dbReference>
<dbReference type="GO" id="GO:0003700">
    <property type="term" value="F:DNA-binding transcription factor activity"/>
    <property type="evidence" value="ECO:0007669"/>
    <property type="project" value="InterPro"/>
</dbReference>
<dbReference type="EMBL" id="QKRA01000014">
    <property type="protein sequence ID" value="RDL42777.1"/>
    <property type="molecule type" value="Genomic_DNA"/>
</dbReference>
<evidence type="ECO:0000256" key="2">
    <source>
        <dbReference type="ARBA" id="ARBA00023015"/>
    </source>
</evidence>
<dbReference type="OrthoDB" id="8479357at2"/>
<evidence type="ECO:0000256" key="4">
    <source>
        <dbReference type="ARBA" id="ARBA00023163"/>
    </source>
</evidence>
<keyword evidence="4" id="KW-0804">Transcription</keyword>
<keyword evidence="7" id="KW-1185">Reference proteome</keyword>
<gene>
    <name evidence="6" type="ORF">DN730_17690</name>
</gene>
<dbReference type="InterPro" id="IPR050950">
    <property type="entry name" value="HTH-type_LysR_regulators"/>
</dbReference>
<dbReference type="SUPFAM" id="SSF53850">
    <property type="entry name" value="Periplasmic binding protein-like II"/>
    <property type="match status" value="1"/>
</dbReference>
<evidence type="ECO:0000313" key="7">
    <source>
        <dbReference type="Proteomes" id="UP000254326"/>
    </source>
</evidence>
<dbReference type="Gene3D" id="1.10.10.10">
    <property type="entry name" value="Winged helix-like DNA-binding domain superfamily/Winged helix DNA-binding domain"/>
    <property type="match status" value="1"/>
</dbReference>
<feature type="domain" description="HTH lysR-type" evidence="5">
    <location>
        <begin position="1"/>
        <end position="58"/>
    </location>
</feature>
<accession>A0A370U4U6</accession>
<sequence length="301" mass="33940">MNYLAWKVFVDVCELGSLSKVAILWNTSQPQISRQIKSLEKEFACRLFVRNGRGVELTEIGRLLEPEIRRWLQQTEQLENNIRNSSGLPIGKVRLAILPSTASPWLSEVYKLASEKYPDIQLEVREGQGHQLESWLEQGKVDLALMFRHSVEHSTGDIYLRDTATFLVGSPNNPLTINDTIEFSKLDGVPLTSFCRPSSWRDYLEVIARRHDIKLNVVLEADSLSLQTHAVLSSNCYALLGAYASYAAQKSLGLSLSKVIAPNVKRYLTLSMSPHGQLTLAIKKIRELIKEVADKYPPGFE</sequence>
<keyword evidence="3" id="KW-0238">DNA-binding</keyword>
<evidence type="ECO:0000313" key="6">
    <source>
        <dbReference type="EMBL" id="RDL42777.1"/>
    </source>
</evidence>
<comment type="caution">
    <text evidence="6">The sequence shown here is derived from an EMBL/GenBank/DDBJ whole genome shotgun (WGS) entry which is preliminary data.</text>
</comment>
<protein>
    <submittedName>
        <fullName evidence="6">LysR family transcriptional regulator</fullName>
    </submittedName>
</protein>
<dbReference type="Pfam" id="PF03466">
    <property type="entry name" value="LysR_substrate"/>
    <property type="match status" value="1"/>
</dbReference>
<keyword evidence="2" id="KW-0805">Transcription regulation</keyword>